<reference evidence="5" key="4">
    <citation type="submission" date="2015-06" db="UniProtKB">
        <authorList>
            <consortium name="EnsemblMetazoa"/>
        </authorList>
    </citation>
    <scope>IDENTIFICATION</scope>
</reference>
<reference evidence="4 6" key="1">
    <citation type="journal article" date="2010" name="BMC Genomics">
        <title>Combination of measures distinguishes pre-miRNAs from other stem-loops in the genome of the newly sequenced Anopheles darlingi.</title>
        <authorList>
            <person name="Mendes N.D."/>
            <person name="Freitas A.T."/>
            <person name="Vasconcelos A.T."/>
            <person name="Sagot M.F."/>
        </authorList>
    </citation>
    <scope>NUCLEOTIDE SEQUENCE</scope>
</reference>
<dbReference type="PROSITE" id="PS00233">
    <property type="entry name" value="CHIT_BIND_RR_1"/>
    <property type="match status" value="1"/>
</dbReference>
<dbReference type="PRINTS" id="PR00947">
    <property type="entry name" value="CUTICLE"/>
</dbReference>
<evidence type="ECO:0000313" key="5">
    <source>
        <dbReference type="EnsemblMetazoa" id="ADAC008991-PA"/>
    </source>
</evidence>
<dbReference type="PANTHER" id="PTHR10380">
    <property type="entry name" value="CUTICLE PROTEIN"/>
    <property type="match status" value="1"/>
</dbReference>
<dbReference type="PANTHER" id="PTHR10380:SF218">
    <property type="entry name" value="ADULT CUTICLE PROTEIN 65AA-RELATED"/>
    <property type="match status" value="1"/>
</dbReference>
<dbReference type="HOGENOM" id="CLU_065450_7_3_1"/>
<protein>
    <submittedName>
        <fullName evidence="4">Cuticular protein 25, RR-1 family</fullName>
    </submittedName>
</protein>
<keyword evidence="6" id="KW-1185">Reference proteome</keyword>
<evidence type="ECO:0000313" key="6">
    <source>
        <dbReference type="Proteomes" id="UP000000673"/>
    </source>
</evidence>
<dbReference type="OrthoDB" id="7255276at2759"/>
<dbReference type="Proteomes" id="UP000000673">
    <property type="component" value="Unassembled WGS sequence"/>
</dbReference>
<dbReference type="Pfam" id="PF00379">
    <property type="entry name" value="Chitin_bind_4"/>
    <property type="match status" value="1"/>
</dbReference>
<reference evidence="4" key="3">
    <citation type="journal article" date="2013" name="Nucleic Acids Res.">
        <title>The genome of Anopheles darlingi, the main neotropical malaria vector.</title>
        <authorList>
            <person name="Marinotti O."/>
            <person name="Cerqueira G.C."/>
            <person name="de Almeida L.G."/>
            <person name="Ferro M.I."/>
            <person name="Loreto E.L."/>
            <person name="Zaha A."/>
            <person name="Teixeira S.M."/>
            <person name="Wespiser A.R."/>
            <person name="Almeida E Silva A."/>
            <person name="Schlindwein A.D."/>
            <person name="Pacheco A.C."/>
            <person name="Silva A.L."/>
            <person name="Graveley B.R."/>
            <person name="Walenz B.P."/>
            <person name="Lima Bde A."/>
            <person name="Ribeiro C.A."/>
            <person name="Nunes-Silva C.G."/>
            <person name="de Carvalho C.R."/>
            <person name="Soares C.M."/>
            <person name="de Menezes C.B."/>
            <person name="Matiolli C."/>
            <person name="Caffrey D."/>
            <person name="Araujo D.A."/>
            <person name="de Oliveira D.M."/>
            <person name="Golenbock D."/>
            <person name="Grisard E.C."/>
            <person name="Fantinatti-Garboggini F."/>
            <person name="de Carvalho F.M."/>
            <person name="Barcellos F.G."/>
            <person name="Prosdocimi F."/>
            <person name="May G."/>
            <person name="Azevedo Junior G.M."/>
            <person name="Guimaraes G.M."/>
            <person name="Goldman G.H."/>
            <person name="Padilha I.Q."/>
            <person name="Batista Jda S."/>
            <person name="Ferro J.A."/>
            <person name="Ribeiro J.M."/>
            <person name="Fietto J.L."/>
            <person name="Dabbas K.M."/>
            <person name="Cerdeira L."/>
            <person name="Agnez-Lima L.F."/>
            <person name="Brocchi M."/>
            <person name="de Carvalho M.O."/>
            <person name="Teixeira Mde M."/>
            <person name="Diniz Maia Mde M."/>
            <person name="Goldman M.H."/>
            <person name="Cruz Schneider M.P."/>
            <person name="Felipe M.S."/>
            <person name="Hungria M."/>
            <person name="Nicolas M.F."/>
            <person name="Pereira M."/>
            <person name="Montes M.A."/>
            <person name="Cantao M.E."/>
            <person name="Vincentz M."/>
            <person name="Rafael M.S."/>
            <person name="Silverman N."/>
            <person name="Stoco P.H."/>
            <person name="Souza R.C."/>
            <person name="Vicentini R."/>
            <person name="Gazzinelli R.T."/>
            <person name="Neves Rde O."/>
            <person name="Silva R."/>
            <person name="Astolfi-Filho S."/>
            <person name="Maciel T.E."/>
            <person name="Urmenyi T.P."/>
            <person name="Tadei W.P."/>
            <person name="Camargo E.P."/>
            <person name="de Vasconcelos A.T."/>
        </authorList>
    </citation>
    <scope>NUCLEOTIDE SEQUENCE</scope>
</reference>
<sequence length="106" mass="11370">MRTTSVCLLVALFVVAAVAIPVPDKNAETLRYDNDVNADSYSYQYETSNGISAQEAGELKATGGEASALAVRGTFSFTADDGQVYTVNYIADENGFRPEGDHLPKE</sequence>
<dbReference type="AlphaFoldDB" id="W5J9L3"/>
<proteinExistence type="predicted"/>
<gene>
    <name evidence="4" type="ORF">AND_008991</name>
</gene>
<dbReference type="EMBL" id="ADMH02002086">
    <property type="protein sequence ID" value="ETN59434.1"/>
    <property type="molecule type" value="Genomic_DNA"/>
</dbReference>
<dbReference type="InterPro" id="IPR000618">
    <property type="entry name" value="Insect_cuticle"/>
</dbReference>
<evidence type="ECO:0000256" key="2">
    <source>
        <dbReference type="PROSITE-ProRule" id="PRU00497"/>
    </source>
</evidence>
<evidence type="ECO:0000256" key="1">
    <source>
        <dbReference type="ARBA" id="ARBA00022460"/>
    </source>
</evidence>
<dbReference type="GO" id="GO:0062129">
    <property type="term" value="C:chitin-based extracellular matrix"/>
    <property type="evidence" value="ECO:0007669"/>
    <property type="project" value="TreeGrafter"/>
</dbReference>
<dbReference type="VEuPathDB" id="VectorBase:ADAC008991"/>
<evidence type="ECO:0000256" key="3">
    <source>
        <dbReference type="SAM" id="SignalP"/>
    </source>
</evidence>
<dbReference type="EnsemblMetazoa" id="ADAC008991-RA">
    <property type="protein sequence ID" value="ADAC008991-PA"/>
    <property type="gene ID" value="ADAC008991"/>
</dbReference>
<feature type="signal peptide" evidence="3">
    <location>
        <begin position="1"/>
        <end position="19"/>
    </location>
</feature>
<dbReference type="GO" id="GO:0008010">
    <property type="term" value="F:structural constituent of chitin-based larval cuticle"/>
    <property type="evidence" value="ECO:0007669"/>
    <property type="project" value="TreeGrafter"/>
</dbReference>
<dbReference type="InterPro" id="IPR050468">
    <property type="entry name" value="Cuticle_Struct_Prot"/>
</dbReference>
<dbReference type="OMA" id="MRTTSVC"/>
<dbReference type="InterPro" id="IPR031311">
    <property type="entry name" value="CHIT_BIND_RR_consensus"/>
</dbReference>
<reference evidence="4" key="2">
    <citation type="submission" date="2010-05" db="EMBL/GenBank/DDBJ databases">
        <authorList>
            <person name="Almeida L.G."/>
            <person name="Nicolas M.F."/>
            <person name="Souza R.C."/>
            <person name="Vasconcelos A.T.R."/>
        </authorList>
    </citation>
    <scope>NUCLEOTIDE SEQUENCE</scope>
</reference>
<dbReference type="VEuPathDB" id="VectorBase:ADAR2_008839"/>
<keyword evidence="3" id="KW-0732">Signal</keyword>
<evidence type="ECO:0000313" key="4">
    <source>
        <dbReference type="EMBL" id="ETN59434.1"/>
    </source>
</evidence>
<dbReference type="PROSITE" id="PS51155">
    <property type="entry name" value="CHIT_BIND_RR_2"/>
    <property type="match status" value="1"/>
</dbReference>
<keyword evidence="1 2" id="KW-0193">Cuticle</keyword>
<accession>W5J9L3</accession>
<name>W5J9L3_ANODA</name>
<dbReference type="eggNOG" id="ENOG502ST8A">
    <property type="taxonomic scope" value="Eukaryota"/>
</dbReference>
<feature type="chain" id="PRO_5010155057" evidence="3">
    <location>
        <begin position="20"/>
        <end position="106"/>
    </location>
</feature>
<organism evidence="4">
    <name type="scientific">Anopheles darlingi</name>
    <name type="common">Mosquito</name>
    <dbReference type="NCBI Taxonomy" id="43151"/>
    <lineage>
        <taxon>Eukaryota</taxon>
        <taxon>Metazoa</taxon>
        <taxon>Ecdysozoa</taxon>
        <taxon>Arthropoda</taxon>
        <taxon>Hexapoda</taxon>
        <taxon>Insecta</taxon>
        <taxon>Pterygota</taxon>
        <taxon>Neoptera</taxon>
        <taxon>Endopterygota</taxon>
        <taxon>Diptera</taxon>
        <taxon>Nematocera</taxon>
        <taxon>Culicoidea</taxon>
        <taxon>Culicidae</taxon>
        <taxon>Anophelinae</taxon>
        <taxon>Anopheles</taxon>
    </lineage>
</organism>
<dbReference type="STRING" id="43151.W5J9L3"/>